<dbReference type="PANTHER" id="PTHR47183:SF3">
    <property type="entry name" value="TRANSFERASE"/>
    <property type="match status" value="1"/>
</dbReference>
<keyword evidence="3" id="KW-1185">Reference proteome</keyword>
<dbReference type="Pfam" id="PF00483">
    <property type="entry name" value="NTP_transferase"/>
    <property type="match status" value="1"/>
</dbReference>
<name>A0A4R7J6K8_9ACTN</name>
<comment type="caution">
    <text evidence="2">The sequence shown here is derived from an EMBL/GenBank/DDBJ whole genome shotgun (WGS) entry which is preliminary data.</text>
</comment>
<feature type="domain" description="Nucleotidyl transferase" evidence="1">
    <location>
        <begin position="8"/>
        <end position="234"/>
    </location>
</feature>
<dbReference type="Gene3D" id="3.90.550.10">
    <property type="entry name" value="Spore Coat Polysaccharide Biosynthesis Protein SpsA, Chain A"/>
    <property type="match status" value="1"/>
</dbReference>
<gene>
    <name evidence="2" type="ORF">CLV29_0625</name>
</gene>
<evidence type="ECO:0000313" key="3">
    <source>
        <dbReference type="Proteomes" id="UP000295371"/>
    </source>
</evidence>
<reference evidence="2 3" key="1">
    <citation type="submission" date="2019-03" db="EMBL/GenBank/DDBJ databases">
        <title>Genomic Encyclopedia of Archaeal and Bacterial Type Strains, Phase II (KMG-II): from individual species to whole genera.</title>
        <authorList>
            <person name="Goeker M."/>
        </authorList>
    </citation>
    <scope>NUCLEOTIDE SEQUENCE [LARGE SCALE GENOMIC DNA]</scope>
    <source>
        <strain evidence="2 3">DSM 24323</strain>
    </source>
</reference>
<protein>
    <submittedName>
        <fullName evidence="2">Glucose-1-phosphate cytidylyltransferase</fullName>
    </submittedName>
</protein>
<accession>A0A4R7J6K8</accession>
<dbReference type="PANTHER" id="PTHR47183">
    <property type="entry name" value="GLUCOSE-1-PHOSPHATE CYTIDYLYLTRANSFERASE-RELATED"/>
    <property type="match status" value="1"/>
</dbReference>
<evidence type="ECO:0000259" key="1">
    <source>
        <dbReference type="Pfam" id="PF00483"/>
    </source>
</evidence>
<proteinExistence type="predicted"/>
<keyword evidence="2" id="KW-0548">Nucleotidyltransferase</keyword>
<dbReference type="GO" id="GO:0047343">
    <property type="term" value="F:glucose-1-phosphate cytidylyltransferase activity"/>
    <property type="evidence" value="ECO:0007669"/>
    <property type="project" value="InterPro"/>
</dbReference>
<dbReference type="InterPro" id="IPR029044">
    <property type="entry name" value="Nucleotide-diphossugar_trans"/>
</dbReference>
<evidence type="ECO:0000313" key="2">
    <source>
        <dbReference type="EMBL" id="TDT33031.1"/>
    </source>
</evidence>
<keyword evidence="2" id="KW-0808">Transferase</keyword>
<sequence>MERRPMKVVLFCGGYGMRMRGSSADNLPKPMQLVGPHPLLWHVMRYYAHYGHTEFILCLGYGAQAIKDHFLRRAPLEGDFVLHRGRTEPLTAEMRDWRISFVDTGLESAIGERLLRVRQLLEGEEMFLANYADVLHDADLPQMVDRVASDEKTVASVITVPPQDTFHVLETDADHRVTKITPVSTMDLQVNGGLIILRQEVFDYLEPGGDLITGAYQRLAEEGRAIAQPHRGFWRAADTFKERAELDQMWNEGNRPWAIWE</sequence>
<dbReference type="InterPro" id="IPR005835">
    <property type="entry name" value="NTP_transferase_dom"/>
</dbReference>
<dbReference type="SUPFAM" id="SSF53448">
    <property type="entry name" value="Nucleotide-diphospho-sugar transferases"/>
    <property type="match status" value="1"/>
</dbReference>
<dbReference type="EMBL" id="SOAW01000001">
    <property type="protein sequence ID" value="TDT33031.1"/>
    <property type="molecule type" value="Genomic_DNA"/>
</dbReference>
<organism evidence="2 3">
    <name type="scientific">Naumannella halotolerans</name>
    <dbReference type="NCBI Taxonomy" id="993414"/>
    <lineage>
        <taxon>Bacteria</taxon>
        <taxon>Bacillati</taxon>
        <taxon>Actinomycetota</taxon>
        <taxon>Actinomycetes</taxon>
        <taxon>Propionibacteriales</taxon>
        <taxon>Propionibacteriaceae</taxon>
        <taxon>Naumannella</taxon>
    </lineage>
</organism>
<dbReference type="AlphaFoldDB" id="A0A4R7J6K8"/>
<dbReference type="Proteomes" id="UP000295371">
    <property type="component" value="Unassembled WGS sequence"/>
</dbReference>
<dbReference type="InterPro" id="IPR013446">
    <property type="entry name" value="G1P_cyt_trans-like"/>
</dbReference>